<protein>
    <recommendedName>
        <fullName evidence="3">DNA primase</fullName>
    </recommendedName>
</protein>
<dbReference type="RefSeq" id="WP_243996263.1">
    <property type="nucleotide sequence ID" value="NZ_JALHLE010000043.1"/>
</dbReference>
<evidence type="ECO:0000313" key="1">
    <source>
        <dbReference type="EMBL" id="MCJ2180817.1"/>
    </source>
</evidence>
<organism evidence="1 2">
    <name type="scientific">Novosphingobium album</name>
    <name type="common">ex Hu et al. 2023</name>
    <dbReference type="NCBI Taxonomy" id="2930093"/>
    <lineage>
        <taxon>Bacteria</taxon>
        <taxon>Pseudomonadati</taxon>
        <taxon>Pseudomonadota</taxon>
        <taxon>Alphaproteobacteria</taxon>
        <taxon>Sphingomonadales</taxon>
        <taxon>Sphingomonadaceae</taxon>
        <taxon>Novosphingobium</taxon>
    </lineage>
</organism>
<evidence type="ECO:0008006" key="3">
    <source>
        <dbReference type="Google" id="ProtNLM"/>
    </source>
</evidence>
<reference evidence="1" key="1">
    <citation type="submission" date="2022-03" db="EMBL/GenBank/DDBJ databases">
        <title>Identification of a novel bacterium isolated from mangrove sediments.</title>
        <authorList>
            <person name="Pan X."/>
        </authorList>
    </citation>
    <scope>NUCLEOTIDE SEQUENCE</scope>
    <source>
        <strain evidence="1">B2580</strain>
    </source>
</reference>
<proteinExistence type="predicted"/>
<gene>
    <name evidence="1" type="ORF">MTR64_19775</name>
</gene>
<accession>A0ABT0B6W1</accession>
<keyword evidence="2" id="KW-1185">Reference proteome</keyword>
<sequence length="217" mass="24122">MTLDIERLQALFQIGGENPITLRALAPKGQALSARNLNFRATEFPSVEARWAAFAEQALHLNDTGYNIYTCMNPILPNFTGDAVKDEHILSRRLLLIDLDRSDTNDAPATDDEIKLAGHVADDIEGWLRERWNSEPTRVMSGNGIHLYYPLDDLPNDQASRDHVRNVLSSLAGQFVNPTIKVDTSVSNASRITKVPGTIARKGTPTEGRPFRKAVFQ</sequence>
<dbReference type="Proteomes" id="UP001162880">
    <property type="component" value="Unassembled WGS sequence"/>
</dbReference>
<comment type="caution">
    <text evidence="1">The sequence shown here is derived from an EMBL/GenBank/DDBJ whole genome shotgun (WGS) entry which is preliminary data.</text>
</comment>
<name>A0ABT0B6W1_9SPHN</name>
<evidence type="ECO:0000313" key="2">
    <source>
        <dbReference type="Proteomes" id="UP001162880"/>
    </source>
</evidence>
<dbReference type="EMBL" id="JALHLE010000043">
    <property type="protein sequence ID" value="MCJ2180817.1"/>
    <property type="molecule type" value="Genomic_DNA"/>
</dbReference>